<name>A0ABN2N4H7_9MICO</name>
<sequence length="379" mass="39703">MGGTSFLYMAVGAAVLAIPAVILISIAMVASGFSGLLRLAFGALRAGVIPERRYLHDREIDLFSAFRGIAGVLLLTTAELMRSRSLPTRLPAPIPGEGLPSWIGILAHGTLWAVSTLAAVALLIGVGSLVTYSRQVRYPPPVTPEDGRARSVISPFLPLRAPATLAVVSLLTVAYAVVLPPLIPESGGELAVAEPPGIGSLVLLTALLILGVIGAMLLVGVVVVGLPLAVTFHSRGADGHPALPALWSLALAGLYLWQRGPEWYDAGAAWFGAGAAGADSHLVSAAMPGLTGTGIVIAISVRELVRLHVVHGIDPWTPTAVLTANARRSDNTLVVAEPQALVADLLPDNPQKFGAAWFSDYLRRKLWQARRTVQEAVRG</sequence>
<reference evidence="2 3" key="1">
    <citation type="journal article" date="2019" name="Int. J. Syst. Evol. Microbiol.">
        <title>The Global Catalogue of Microorganisms (GCM) 10K type strain sequencing project: providing services to taxonomists for standard genome sequencing and annotation.</title>
        <authorList>
            <consortium name="The Broad Institute Genomics Platform"/>
            <consortium name="The Broad Institute Genome Sequencing Center for Infectious Disease"/>
            <person name="Wu L."/>
            <person name="Ma J."/>
        </authorList>
    </citation>
    <scope>NUCLEOTIDE SEQUENCE [LARGE SCALE GENOMIC DNA]</scope>
    <source>
        <strain evidence="2 3">JCM 14326</strain>
    </source>
</reference>
<protein>
    <submittedName>
        <fullName evidence="2">Uncharacterized protein</fullName>
    </submittedName>
</protein>
<feature type="transmembrane region" description="Helical" evidence="1">
    <location>
        <begin position="101"/>
        <end position="130"/>
    </location>
</feature>
<evidence type="ECO:0000256" key="1">
    <source>
        <dbReference type="SAM" id="Phobius"/>
    </source>
</evidence>
<feature type="transmembrane region" description="Helical" evidence="1">
    <location>
        <begin position="198"/>
        <end position="230"/>
    </location>
</feature>
<gene>
    <name evidence="2" type="ORF">GCM10009751_04290</name>
</gene>
<organism evidence="2 3">
    <name type="scientific">Myceligenerans crystallogenes</name>
    <dbReference type="NCBI Taxonomy" id="316335"/>
    <lineage>
        <taxon>Bacteria</taxon>
        <taxon>Bacillati</taxon>
        <taxon>Actinomycetota</taxon>
        <taxon>Actinomycetes</taxon>
        <taxon>Micrococcales</taxon>
        <taxon>Promicromonosporaceae</taxon>
        <taxon>Myceligenerans</taxon>
    </lineage>
</organism>
<keyword evidence="1" id="KW-0812">Transmembrane</keyword>
<keyword evidence="1" id="KW-1133">Transmembrane helix</keyword>
<dbReference type="EMBL" id="BAAANL010000001">
    <property type="protein sequence ID" value="GAA1851002.1"/>
    <property type="molecule type" value="Genomic_DNA"/>
</dbReference>
<feature type="transmembrane region" description="Helical" evidence="1">
    <location>
        <begin position="6"/>
        <end position="39"/>
    </location>
</feature>
<keyword evidence="3" id="KW-1185">Reference proteome</keyword>
<feature type="transmembrane region" description="Helical" evidence="1">
    <location>
        <begin position="157"/>
        <end position="178"/>
    </location>
</feature>
<proteinExistence type="predicted"/>
<evidence type="ECO:0000313" key="2">
    <source>
        <dbReference type="EMBL" id="GAA1851002.1"/>
    </source>
</evidence>
<dbReference type="Proteomes" id="UP001501094">
    <property type="component" value="Unassembled WGS sequence"/>
</dbReference>
<comment type="caution">
    <text evidence="2">The sequence shown here is derived from an EMBL/GenBank/DDBJ whole genome shotgun (WGS) entry which is preliminary data.</text>
</comment>
<keyword evidence="1" id="KW-0472">Membrane</keyword>
<accession>A0ABN2N4H7</accession>
<evidence type="ECO:0000313" key="3">
    <source>
        <dbReference type="Proteomes" id="UP001501094"/>
    </source>
</evidence>